<proteinExistence type="predicted"/>
<reference evidence="1 2" key="1">
    <citation type="submission" date="2016-10" db="EMBL/GenBank/DDBJ databases">
        <authorList>
            <person name="de Groot N.N."/>
        </authorList>
    </citation>
    <scope>NUCLEOTIDE SEQUENCE [LARGE SCALE GENOMIC DNA]</scope>
    <source>
        <strain evidence="1 2">ATCC 35022</strain>
    </source>
</reference>
<dbReference type="SUPFAM" id="SSF102405">
    <property type="entry name" value="MCP/YpsA-like"/>
    <property type="match status" value="1"/>
</dbReference>
<dbReference type="Pfam" id="PF12694">
    <property type="entry name" value="cpYpsA"/>
    <property type="match status" value="1"/>
</dbReference>
<protein>
    <submittedName>
        <fullName evidence="1">Putative molybdenum carrier</fullName>
    </submittedName>
</protein>
<gene>
    <name evidence="1" type="ORF">SAMN02982931_01280</name>
</gene>
<dbReference type="Proteomes" id="UP000199071">
    <property type="component" value="Unassembled WGS sequence"/>
</dbReference>
<name>A0A1G6B6C0_9HYPH</name>
<dbReference type="STRING" id="665467.SAMN02982931_01280"/>
<keyword evidence="2" id="KW-1185">Reference proteome</keyword>
<dbReference type="Gene3D" id="3.40.50.450">
    <property type="match status" value="1"/>
</dbReference>
<dbReference type="RefSeq" id="WP_090875549.1">
    <property type="nucleotide sequence ID" value="NZ_FMXQ01000002.1"/>
</dbReference>
<sequence>MIVVSGGQTGVDRAALKAAVALGLAHGGWVPRDGWAEDQPQPPGICADYPELKPTPSADPVERTEWNVRDSDRTLILVSPGGLAASPGTAATLRFARCLGRPALVVPVDAVDAAGRIAAWLPGATSALVLNVAGPRESEAPGIQAAAEAILRHALTRYAMTAR</sequence>
<dbReference type="EMBL" id="FMXQ01000002">
    <property type="protein sequence ID" value="SDB16132.1"/>
    <property type="molecule type" value="Genomic_DNA"/>
</dbReference>
<organism evidence="1 2">
    <name type="scientific">Bauldia litoralis</name>
    <dbReference type="NCBI Taxonomy" id="665467"/>
    <lineage>
        <taxon>Bacteria</taxon>
        <taxon>Pseudomonadati</taxon>
        <taxon>Pseudomonadota</taxon>
        <taxon>Alphaproteobacteria</taxon>
        <taxon>Hyphomicrobiales</taxon>
        <taxon>Kaistiaceae</taxon>
        <taxon>Bauldia</taxon>
    </lineage>
</organism>
<dbReference type="OrthoDB" id="283616at2"/>
<evidence type="ECO:0000313" key="2">
    <source>
        <dbReference type="Proteomes" id="UP000199071"/>
    </source>
</evidence>
<accession>A0A1G6B6C0</accession>
<evidence type="ECO:0000313" key="1">
    <source>
        <dbReference type="EMBL" id="SDB16132.1"/>
    </source>
</evidence>
<dbReference type="AlphaFoldDB" id="A0A1G6B6C0"/>
<dbReference type="InterPro" id="IPR024755">
    <property type="entry name" value="cpYpsA"/>
</dbReference>